<dbReference type="GO" id="GO:0005524">
    <property type="term" value="F:ATP binding"/>
    <property type="evidence" value="ECO:0007669"/>
    <property type="project" value="UniProtKB-UniRule"/>
</dbReference>
<proteinExistence type="inferred from homology"/>
<dbReference type="InterPro" id="IPR006204">
    <property type="entry name" value="GHMP_kinase_N_dom"/>
</dbReference>
<evidence type="ECO:0000256" key="2">
    <source>
        <dbReference type="PIRNR" id="PIRNR004884"/>
    </source>
</evidence>
<name>A0ABD4Z791_9CREN</name>
<dbReference type="PANTHER" id="PTHR20861">
    <property type="entry name" value="HOMOSERINE/4-DIPHOSPHOCYTIDYL-2-C-METHYL-D-ERYTHRITOL KINASE"/>
    <property type="match status" value="1"/>
</dbReference>
<feature type="domain" description="GHMP kinase C-terminal" evidence="4">
    <location>
        <begin position="221"/>
        <end position="302"/>
    </location>
</feature>
<dbReference type="SUPFAM" id="SSF54211">
    <property type="entry name" value="Ribosomal protein S5 domain 2-like"/>
    <property type="match status" value="1"/>
</dbReference>
<dbReference type="InterPro" id="IPR013750">
    <property type="entry name" value="GHMP_kinase_C_dom"/>
</dbReference>
<dbReference type="Proteomes" id="UP001529235">
    <property type="component" value="Unassembled WGS sequence"/>
</dbReference>
<comment type="pathway">
    <text evidence="2">Cofactor biosynthesis; 5,6,7,8-tetrahydromethanopterin biosynthesis.</text>
</comment>
<evidence type="ECO:0000259" key="3">
    <source>
        <dbReference type="Pfam" id="PF00288"/>
    </source>
</evidence>
<keyword evidence="2" id="KW-0328">Glycosyltransferase</keyword>
<dbReference type="InterPro" id="IPR020568">
    <property type="entry name" value="Ribosomal_Su5_D2-typ_SF"/>
</dbReference>
<comment type="similarity">
    <text evidence="2">Belongs to the beta-RFA-P synthase family.</text>
</comment>
<dbReference type="PIRSF" id="PIRSF004884">
    <property type="entry name" value="Sugar_kin_arch"/>
    <property type="match status" value="1"/>
</dbReference>
<dbReference type="RefSeq" id="WP_285274186.1">
    <property type="nucleotide sequence ID" value="NZ_JASNVW010000005.1"/>
</dbReference>
<dbReference type="Pfam" id="PF00288">
    <property type="entry name" value="GHMP_kinases_N"/>
    <property type="match status" value="1"/>
</dbReference>
<dbReference type="InterPro" id="IPR004422">
    <property type="entry name" value="RFAP_synthase"/>
</dbReference>
<feature type="domain" description="GHMP kinase N-terminal" evidence="3">
    <location>
        <begin position="64"/>
        <end position="136"/>
    </location>
</feature>
<dbReference type="NCBIfam" id="TIGR00144">
    <property type="entry name" value="beta_RFAP_syn"/>
    <property type="match status" value="1"/>
</dbReference>
<protein>
    <recommendedName>
        <fullName evidence="2">Beta-ribofuranosylaminobenzene 5'-phosphate synthase</fullName>
        <shortName evidence="2">Beta-RFA-P synthase</shortName>
        <ecNumber evidence="2">2.4.2.54</ecNumber>
    </recommendedName>
</protein>
<dbReference type="GO" id="GO:0043793">
    <property type="term" value="F:beta-ribofuranosylaminobenzene 5'-phosphate synthase activity"/>
    <property type="evidence" value="ECO:0007669"/>
    <property type="project" value="UniProtKB-EC"/>
</dbReference>
<accession>A0ABD4Z791</accession>
<comment type="catalytic activity">
    <reaction evidence="2">
        <text>5-phospho-alpha-D-ribose 1-diphosphate + 4-hydroxybenzoate + H(+) = 4-(beta-D-ribofuranosyl)phenol 5'-phosphate + CO2 + diphosphate</text>
        <dbReference type="Rhea" id="RHEA:48556"/>
        <dbReference type="ChEBI" id="CHEBI:15378"/>
        <dbReference type="ChEBI" id="CHEBI:16526"/>
        <dbReference type="ChEBI" id="CHEBI:17879"/>
        <dbReference type="ChEBI" id="CHEBI:33019"/>
        <dbReference type="ChEBI" id="CHEBI:58017"/>
        <dbReference type="ChEBI" id="CHEBI:82767"/>
        <dbReference type="EC" id="2.4.2.54"/>
    </reaction>
</comment>
<dbReference type="Pfam" id="PF08544">
    <property type="entry name" value="GHMP_kinases_C"/>
    <property type="match status" value="1"/>
</dbReference>
<keyword evidence="1 2" id="KW-0808">Transferase</keyword>
<evidence type="ECO:0000313" key="6">
    <source>
        <dbReference type="Proteomes" id="UP001529235"/>
    </source>
</evidence>
<sequence length="329" mass="36024">MNNQINCVFVESSARLHLGFYNFFTDGVAYGGLGLAIEKPKIVARVCKSDEPRVVNRTSVDVSDAISHVLSRLGIKNVFVEILEAIPRHVGLGSTTQTMLSIGYAVSKLFGFGYGVEELAVLLGRGRDSGIGMATFKLGGFIVDSGRRVGEGPVEKPASVLDLPKPIFRCDFPRNWSIIVFIPKGRRGFDEKSERKAMDYPQPLPKDIQFELYKLVLLHIIPSIMSNDINTFGKALTKLQIVVGEYFSKYQGGVFCCEESEHIVNAMLKYGAKGVGQSSWGPTVYGIVEDYSKAVEIASKVASDATARGYTITYNVVAARNRGASLVFE</sequence>
<evidence type="ECO:0000313" key="5">
    <source>
        <dbReference type="EMBL" id="MDK6029201.1"/>
    </source>
</evidence>
<gene>
    <name evidence="5" type="ORF">QPL79_07475</name>
</gene>
<dbReference type="AlphaFoldDB" id="A0ABD4Z791"/>
<organism evidence="5 6">
    <name type="scientific">Ignisphaera cupida</name>
    <dbReference type="NCBI Taxonomy" id="3050454"/>
    <lineage>
        <taxon>Archaea</taxon>
        <taxon>Thermoproteota</taxon>
        <taxon>Thermoprotei</taxon>
        <taxon>Desulfurococcales</taxon>
        <taxon>Desulfurococcaceae</taxon>
        <taxon>Ignisphaera</taxon>
    </lineage>
</organism>
<dbReference type="PANTHER" id="PTHR20861:SF6">
    <property type="entry name" value="BETA-RIBOFURANOSYLPHENOL 5'-PHOSPHATE SYNTHASE"/>
    <property type="match status" value="1"/>
</dbReference>
<reference evidence="5 6" key="1">
    <citation type="submission" date="2023-05" db="EMBL/GenBank/DDBJ databases">
        <title>A new hyperthermophilic archaea 'Ignisphaera cupida' sp. nov. and description of the family 'Ignisphaeraceae' fam. nov.</title>
        <authorList>
            <person name="Podosokorskaya O.A."/>
            <person name="Elcheninov A.G."/>
            <person name="Klukina A."/>
            <person name="Merkel A.Y."/>
        </authorList>
    </citation>
    <scope>NUCLEOTIDE SEQUENCE [LARGE SCALE GENOMIC DNA]</scope>
    <source>
        <strain evidence="5 6">4213-co</strain>
    </source>
</reference>
<evidence type="ECO:0000256" key="1">
    <source>
        <dbReference type="ARBA" id="ARBA00022679"/>
    </source>
</evidence>
<dbReference type="EMBL" id="JASNVW010000005">
    <property type="protein sequence ID" value="MDK6029201.1"/>
    <property type="molecule type" value="Genomic_DNA"/>
</dbReference>
<dbReference type="EC" id="2.4.2.54" evidence="2"/>
<comment type="caution">
    <text evidence="5">The sequence shown here is derived from an EMBL/GenBank/DDBJ whole genome shotgun (WGS) entry which is preliminary data.</text>
</comment>
<comment type="subunit">
    <text evidence="2">Homodimer.</text>
</comment>
<keyword evidence="6" id="KW-1185">Reference proteome</keyword>
<comment type="function">
    <text evidence="2">Catalyzes the condensation of 4-aminobenzoate (pABA) with 5-phospho-alpha-D-ribose 1-diphosphate (PRPP) to produce beta-ribofuranosylaminobenzene 5'-phosphate (beta-RFA-P).</text>
</comment>
<evidence type="ECO:0000259" key="4">
    <source>
        <dbReference type="Pfam" id="PF08544"/>
    </source>
</evidence>